<feature type="signal peptide" evidence="13">
    <location>
        <begin position="1"/>
        <end position="19"/>
    </location>
</feature>
<evidence type="ECO:0000256" key="11">
    <source>
        <dbReference type="PIRSR" id="PIRSR601842-1"/>
    </source>
</evidence>
<organism evidence="16 17">
    <name type="scientific">Heterobasidion irregulare (strain TC 32-1)</name>
    <dbReference type="NCBI Taxonomy" id="747525"/>
    <lineage>
        <taxon>Eukaryota</taxon>
        <taxon>Fungi</taxon>
        <taxon>Dikarya</taxon>
        <taxon>Basidiomycota</taxon>
        <taxon>Agaricomycotina</taxon>
        <taxon>Agaricomycetes</taxon>
        <taxon>Russulales</taxon>
        <taxon>Bondarzewiaceae</taxon>
        <taxon>Heterobasidion</taxon>
        <taxon>Heterobasidion annosum species complex</taxon>
    </lineage>
</organism>
<evidence type="ECO:0000256" key="5">
    <source>
        <dbReference type="ARBA" id="ARBA00022723"/>
    </source>
</evidence>
<dbReference type="PANTHER" id="PTHR33478:SF1">
    <property type="entry name" value="EXTRACELLULAR METALLOPROTEINASE MEP"/>
    <property type="match status" value="1"/>
</dbReference>
<dbReference type="Pfam" id="PF02128">
    <property type="entry name" value="Peptidase_M36"/>
    <property type="match status" value="1"/>
</dbReference>
<keyword evidence="7 13" id="KW-0378">Hydrolase</keyword>
<feature type="binding site" evidence="12">
    <location>
        <position position="558"/>
    </location>
    <ligand>
        <name>Zn(2+)</name>
        <dbReference type="ChEBI" id="CHEBI:29105"/>
        <note>catalytic</note>
    </ligand>
</feature>
<comment type="similarity">
    <text evidence="2 13">Belongs to the peptidase M36 family.</text>
</comment>
<evidence type="ECO:0000256" key="3">
    <source>
        <dbReference type="ARBA" id="ARBA00022525"/>
    </source>
</evidence>
<keyword evidence="3 13" id="KW-0964">Secreted</keyword>
<dbReference type="InterPro" id="IPR027268">
    <property type="entry name" value="Peptidase_M4/M1_CTD_sf"/>
</dbReference>
<comment type="cofactor">
    <cofactor evidence="12">
        <name>Zn(2+)</name>
        <dbReference type="ChEBI" id="CHEBI:29105"/>
    </cofactor>
    <text evidence="12">Binds 1 zinc ion per subunit.</text>
</comment>
<feature type="binding site" evidence="12">
    <location>
        <position position="334"/>
    </location>
    <ligand>
        <name>Zn(2+)</name>
        <dbReference type="ChEBI" id="CHEBI:29105"/>
        <note>catalytic</note>
    </ligand>
</feature>
<dbReference type="RefSeq" id="XP_009551202.1">
    <property type="nucleotide sequence ID" value="XM_009552907.1"/>
</dbReference>
<evidence type="ECO:0000313" key="17">
    <source>
        <dbReference type="Proteomes" id="UP000030671"/>
    </source>
</evidence>
<feature type="domain" description="FTP" evidence="15">
    <location>
        <begin position="84"/>
        <end position="129"/>
    </location>
</feature>
<feature type="active site" evidence="11">
    <location>
        <position position="555"/>
    </location>
</feature>
<evidence type="ECO:0000256" key="7">
    <source>
        <dbReference type="ARBA" id="ARBA00022801"/>
    </source>
</evidence>
<dbReference type="HOGENOM" id="CLU_012703_3_2_1"/>
<evidence type="ECO:0000256" key="4">
    <source>
        <dbReference type="ARBA" id="ARBA00022670"/>
    </source>
</evidence>
<proteinExistence type="inferred from homology"/>
<dbReference type="GO" id="GO:0008270">
    <property type="term" value="F:zinc ion binding"/>
    <property type="evidence" value="ECO:0007669"/>
    <property type="project" value="InterPro"/>
</dbReference>
<dbReference type="InterPro" id="IPR050371">
    <property type="entry name" value="Fungal_virulence_M36"/>
</dbReference>
<dbReference type="GO" id="GO:0005615">
    <property type="term" value="C:extracellular space"/>
    <property type="evidence" value="ECO:0007669"/>
    <property type="project" value="InterPro"/>
</dbReference>
<evidence type="ECO:0000259" key="15">
    <source>
        <dbReference type="Pfam" id="PF07504"/>
    </source>
</evidence>
<feature type="region of interest" description="Disordered" evidence="14">
    <location>
        <begin position="770"/>
        <end position="818"/>
    </location>
</feature>
<dbReference type="SUPFAM" id="SSF55486">
    <property type="entry name" value="Metalloproteases ('zincins'), catalytic domain"/>
    <property type="match status" value="1"/>
</dbReference>
<keyword evidence="4 13" id="KW-0645">Protease</keyword>
<feature type="chain" id="PRO_5009369525" description="Extracellular metalloproteinase" evidence="13">
    <location>
        <begin position="20"/>
        <end position="818"/>
    </location>
</feature>
<evidence type="ECO:0000256" key="10">
    <source>
        <dbReference type="ARBA" id="ARBA00023145"/>
    </source>
</evidence>
<evidence type="ECO:0000256" key="12">
    <source>
        <dbReference type="PIRSR" id="PIRSR601842-2"/>
    </source>
</evidence>
<dbReference type="AlphaFoldDB" id="W4JUA1"/>
<gene>
    <name evidence="16" type="ORF">HETIRDRAFT_65992</name>
</gene>
<dbReference type="OrthoDB" id="3227768at2759"/>
<feature type="compositionally biased region" description="Pro residues" evidence="14">
    <location>
        <begin position="793"/>
        <end position="804"/>
    </location>
</feature>
<accession>W4JUA1</accession>
<evidence type="ECO:0000256" key="8">
    <source>
        <dbReference type="ARBA" id="ARBA00022833"/>
    </source>
</evidence>
<comment type="subcellular location">
    <subcellularLocation>
        <location evidence="1 13">Secreted</location>
    </subcellularLocation>
</comment>
<dbReference type="GO" id="GO:0004222">
    <property type="term" value="F:metalloendopeptidase activity"/>
    <property type="evidence" value="ECO:0007669"/>
    <property type="project" value="InterPro"/>
</dbReference>
<dbReference type="Gene3D" id="3.10.170.10">
    <property type="match status" value="1"/>
</dbReference>
<keyword evidence="6 13" id="KW-0732">Signal</keyword>
<sequence length="818" mass="89766">MRLFTTSLALAGLAGYALAHSGGVSRRKSLGFGPVHPQAKFHSAQPYVTSNFLTTEDPFEIAKSFMTALLGDQLSATNTYTIRKDSYTDKATGITHVYVRQLVDGLEVSDGDININIKNGLVLSYGDSFFRGDSALMQPMTEGPHVEYCRQLGDELSERDTLVENYRRRMQASSSEQVTLNGAADVESIYGELPHLYQSNCAHKDLPSMMPDSGDYTDPRHALLQFMIAATPNEELASNIKDQYEAYLQKMVISSEHHFVGDHAATAAVIIDNVPDAVAPVKAKPVYVQVPDGDKTSLMMSWRFEVEMSDNWYETAVSMLYPHNIISVVDWASDSPIPKNPPAQRAPATYNVWAWGVNDPSESSRSIEKENFDSLASPLGWHVIPAASDPIARGTSKKGEFVNTTTTRGNNVFAHENWEGLSNWLQNYRPEGGEGLEFDYTYNPKKTDSTDAKIEAQKYINATITQLFYTTNMVHDLYYRYGFDELSGNFQQDNFGRGGAGNDAVIANAQDGSGFNNANFMTPPDGQNGRCRMYLWNTATPYRDGDLEAGIVIHELSHGLSTRLTGGPANSGCLGWGESGGMGEGWGDFLATIIRSNKEYSDYPMGAWAANQAGGIRNFPYSLNDTINPSSYKTLDKSGYWGVHAIGEVWAQILWVVSQRLIAKHGYTDTLYPPTPLANGTIPIGEFYRPRELDAAGKEKPLVPAHGNSLSVQLVLNGMKLQQCRPSFFDARNAIIQADEVLTGGENYCDLWNAFAEKGLGKDAKVEGRTPWGGGIRTNGFDVPAVCKSGKTPEPPTAPSPAPGEPDDDDDGDDWPWA</sequence>
<protein>
    <recommendedName>
        <fullName evidence="13">Extracellular metalloproteinase</fullName>
        <ecNumber evidence="13">3.4.24.-</ecNumber>
    </recommendedName>
    <alternativeName>
        <fullName evidence="13">Fungalysin</fullName>
    </alternativeName>
</protein>
<dbReference type="PANTHER" id="PTHR33478">
    <property type="entry name" value="EXTRACELLULAR METALLOPROTEINASE MEP"/>
    <property type="match status" value="1"/>
</dbReference>
<dbReference type="Pfam" id="PF07504">
    <property type="entry name" value="FTP"/>
    <property type="match status" value="1"/>
</dbReference>
<dbReference type="GeneID" id="20678760"/>
<evidence type="ECO:0000256" key="2">
    <source>
        <dbReference type="ARBA" id="ARBA00006006"/>
    </source>
</evidence>
<dbReference type="KEGG" id="hir:HETIRDRAFT_65992"/>
<dbReference type="InterPro" id="IPR011096">
    <property type="entry name" value="FTP_domain"/>
</dbReference>
<keyword evidence="5 12" id="KW-0479">Metal-binding</keyword>
<dbReference type="InParanoid" id="W4JUA1"/>
<feature type="binding site" evidence="12">
    <location>
        <position position="554"/>
    </location>
    <ligand>
        <name>Zn(2+)</name>
        <dbReference type="ChEBI" id="CHEBI:29105"/>
        <note>catalytic</note>
    </ligand>
</feature>
<name>W4JUA1_HETIT</name>
<dbReference type="eggNOG" id="ENOG502QTDC">
    <property type="taxonomic scope" value="Eukaryota"/>
</dbReference>
<evidence type="ECO:0000256" key="6">
    <source>
        <dbReference type="ARBA" id="ARBA00022729"/>
    </source>
</evidence>
<evidence type="ECO:0000313" key="16">
    <source>
        <dbReference type="EMBL" id="ETW76665.1"/>
    </source>
</evidence>
<feature type="binding site" evidence="12">
    <location>
        <position position="584"/>
    </location>
    <ligand>
        <name>Zn(2+)</name>
        <dbReference type="ChEBI" id="CHEBI:29105"/>
        <note>catalytic</note>
    </ligand>
</feature>
<dbReference type="InterPro" id="IPR001842">
    <property type="entry name" value="Peptidase_M36"/>
</dbReference>
<evidence type="ECO:0000256" key="9">
    <source>
        <dbReference type="ARBA" id="ARBA00023049"/>
    </source>
</evidence>
<dbReference type="CDD" id="cd09596">
    <property type="entry name" value="M36"/>
    <property type="match status" value="1"/>
</dbReference>
<evidence type="ECO:0000256" key="1">
    <source>
        <dbReference type="ARBA" id="ARBA00004613"/>
    </source>
</evidence>
<keyword evidence="9 13" id="KW-0482">Metalloprotease</keyword>
<keyword evidence="8 12" id="KW-0862">Zinc</keyword>
<keyword evidence="17" id="KW-1185">Reference proteome</keyword>
<dbReference type="EMBL" id="KI925464">
    <property type="protein sequence ID" value="ETW76665.1"/>
    <property type="molecule type" value="Genomic_DNA"/>
</dbReference>
<dbReference type="Proteomes" id="UP000030671">
    <property type="component" value="Unassembled WGS sequence"/>
</dbReference>
<evidence type="ECO:0000256" key="13">
    <source>
        <dbReference type="RuleBase" id="RU364017"/>
    </source>
</evidence>
<feature type="compositionally biased region" description="Acidic residues" evidence="14">
    <location>
        <begin position="805"/>
        <end position="818"/>
    </location>
</feature>
<reference evidence="16 17" key="1">
    <citation type="journal article" date="2012" name="New Phytol.">
        <title>Insight into trade-off between wood decay and parasitism from the genome of a fungal forest pathogen.</title>
        <authorList>
            <person name="Olson A."/>
            <person name="Aerts A."/>
            <person name="Asiegbu F."/>
            <person name="Belbahri L."/>
            <person name="Bouzid O."/>
            <person name="Broberg A."/>
            <person name="Canback B."/>
            <person name="Coutinho P.M."/>
            <person name="Cullen D."/>
            <person name="Dalman K."/>
            <person name="Deflorio G."/>
            <person name="van Diepen L.T."/>
            <person name="Dunand C."/>
            <person name="Duplessis S."/>
            <person name="Durling M."/>
            <person name="Gonthier P."/>
            <person name="Grimwood J."/>
            <person name="Fossdal C.G."/>
            <person name="Hansson D."/>
            <person name="Henrissat B."/>
            <person name="Hietala A."/>
            <person name="Himmelstrand K."/>
            <person name="Hoffmeister D."/>
            <person name="Hogberg N."/>
            <person name="James T.Y."/>
            <person name="Karlsson M."/>
            <person name="Kohler A."/>
            <person name="Kues U."/>
            <person name="Lee Y.H."/>
            <person name="Lin Y.C."/>
            <person name="Lind M."/>
            <person name="Lindquist E."/>
            <person name="Lombard V."/>
            <person name="Lucas S."/>
            <person name="Lunden K."/>
            <person name="Morin E."/>
            <person name="Murat C."/>
            <person name="Park J."/>
            <person name="Raffaello T."/>
            <person name="Rouze P."/>
            <person name="Salamov A."/>
            <person name="Schmutz J."/>
            <person name="Solheim H."/>
            <person name="Stahlberg J."/>
            <person name="Velez H."/>
            <person name="de Vries R.P."/>
            <person name="Wiebenga A."/>
            <person name="Woodward S."/>
            <person name="Yakovlev I."/>
            <person name="Garbelotto M."/>
            <person name="Martin F."/>
            <person name="Grigoriev I.V."/>
            <person name="Stenlid J."/>
        </authorList>
    </citation>
    <scope>NUCLEOTIDE SEQUENCE [LARGE SCALE GENOMIC DNA]</scope>
    <source>
        <strain evidence="16 17">TC 32-1</strain>
    </source>
</reference>
<keyword evidence="10 13" id="KW-0865">Zymogen</keyword>
<dbReference type="EC" id="3.4.24.-" evidence="13"/>
<dbReference type="Gene3D" id="1.10.390.10">
    <property type="entry name" value="Neutral Protease Domain 2"/>
    <property type="match status" value="1"/>
</dbReference>
<dbReference type="GO" id="GO:0006508">
    <property type="term" value="P:proteolysis"/>
    <property type="evidence" value="ECO:0007669"/>
    <property type="project" value="UniProtKB-KW"/>
</dbReference>
<evidence type="ECO:0000256" key="14">
    <source>
        <dbReference type="SAM" id="MobiDB-lite"/>
    </source>
</evidence>